<feature type="non-terminal residue" evidence="1">
    <location>
        <position position="1"/>
    </location>
</feature>
<keyword evidence="2" id="KW-1185">Reference proteome</keyword>
<evidence type="ECO:0000313" key="2">
    <source>
        <dbReference type="Proteomes" id="UP001434883"/>
    </source>
</evidence>
<sequence>DGTGSGDKAMPSVTYYGCLIENVLPASSRQTPEFLYPNGFRLASSPRLIHHVQPSPELILRLSGRMKVARLGCTLSFSHPVFLR</sequence>
<evidence type="ECO:0000313" key="1">
    <source>
        <dbReference type="EMBL" id="MEQ2202568.1"/>
    </source>
</evidence>
<reference evidence="1 2" key="1">
    <citation type="submission" date="2021-06" db="EMBL/GenBank/DDBJ databases">
        <authorList>
            <person name="Palmer J.M."/>
        </authorList>
    </citation>
    <scope>NUCLEOTIDE SEQUENCE [LARGE SCALE GENOMIC DNA]</scope>
    <source>
        <strain evidence="1 2">XC_2019</strain>
        <tissue evidence="1">Muscle</tissue>
    </source>
</reference>
<comment type="caution">
    <text evidence="1">The sequence shown here is derived from an EMBL/GenBank/DDBJ whole genome shotgun (WGS) entry which is preliminary data.</text>
</comment>
<dbReference type="Proteomes" id="UP001434883">
    <property type="component" value="Unassembled WGS sequence"/>
</dbReference>
<accession>A0ABV0R4A2</accession>
<organism evidence="1 2">
    <name type="scientific">Xenoophorus captivus</name>
    <dbReference type="NCBI Taxonomy" id="1517983"/>
    <lineage>
        <taxon>Eukaryota</taxon>
        <taxon>Metazoa</taxon>
        <taxon>Chordata</taxon>
        <taxon>Craniata</taxon>
        <taxon>Vertebrata</taxon>
        <taxon>Euteleostomi</taxon>
        <taxon>Actinopterygii</taxon>
        <taxon>Neopterygii</taxon>
        <taxon>Teleostei</taxon>
        <taxon>Neoteleostei</taxon>
        <taxon>Acanthomorphata</taxon>
        <taxon>Ovalentaria</taxon>
        <taxon>Atherinomorphae</taxon>
        <taxon>Cyprinodontiformes</taxon>
        <taxon>Goodeidae</taxon>
        <taxon>Xenoophorus</taxon>
    </lineage>
</organism>
<proteinExistence type="predicted"/>
<gene>
    <name evidence="1" type="ORF">XENOCAPTIV_006991</name>
</gene>
<protein>
    <submittedName>
        <fullName evidence="1">Uncharacterized protein</fullName>
    </submittedName>
</protein>
<dbReference type="EMBL" id="JAHRIN010033787">
    <property type="protein sequence ID" value="MEQ2202568.1"/>
    <property type="molecule type" value="Genomic_DNA"/>
</dbReference>
<name>A0ABV0R4A2_9TELE</name>